<dbReference type="Proteomes" id="UP001246858">
    <property type="component" value="Unassembled WGS sequence"/>
</dbReference>
<name>A0ACC6KR30_9SPHI</name>
<organism evidence="1 2">
    <name type="scientific">Pedobacter africanus</name>
    <dbReference type="NCBI Taxonomy" id="151894"/>
    <lineage>
        <taxon>Bacteria</taxon>
        <taxon>Pseudomonadati</taxon>
        <taxon>Bacteroidota</taxon>
        <taxon>Sphingobacteriia</taxon>
        <taxon>Sphingobacteriales</taxon>
        <taxon>Sphingobacteriaceae</taxon>
        <taxon>Pedobacter</taxon>
    </lineage>
</organism>
<sequence>MNYKKLMANRFTGMSHRPVDTSTAVIGLLAGLAVGAVLGVLFAPDSGKRTRERISDKALDLTDNIKDGYHSVRERMSTGKEELAHLKDRVVDNVKNKAAAVSQEFKEFKETERQKSKSAAQDSAYDPDNALQDI</sequence>
<comment type="caution">
    <text evidence="1">The sequence shown here is derived from an EMBL/GenBank/DDBJ whole genome shotgun (WGS) entry which is preliminary data.</text>
</comment>
<proteinExistence type="predicted"/>
<protein>
    <submittedName>
        <fullName evidence="1">Gas vesicle protein</fullName>
    </submittedName>
</protein>
<keyword evidence="2" id="KW-1185">Reference proteome</keyword>
<dbReference type="EMBL" id="JAVDTF010000001">
    <property type="protein sequence ID" value="MDR6781795.1"/>
    <property type="molecule type" value="Genomic_DNA"/>
</dbReference>
<evidence type="ECO:0000313" key="2">
    <source>
        <dbReference type="Proteomes" id="UP001246858"/>
    </source>
</evidence>
<evidence type="ECO:0000313" key="1">
    <source>
        <dbReference type="EMBL" id="MDR6781795.1"/>
    </source>
</evidence>
<reference evidence="1" key="1">
    <citation type="submission" date="2023-07" db="EMBL/GenBank/DDBJ databases">
        <title>Sorghum-associated microbial communities from plants grown in Nebraska, USA.</title>
        <authorList>
            <person name="Schachtman D."/>
        </authorList>
    </citation>
    <scope>NUCLEOTIDE SEQUENCE</scope>
    <source>
        <strain evidence="1">2697</strain>
    </source>
</reference>
<accession>A0ACC6KR30</accession>
<gene>
    <name evidence="1" type="ORF">J2X78_000347</name>
</gene>